<feature type="region of interest" description="Disordered" evidence="1">
    <location>
        <begin position="207"/>
        <end position="235"/>
    </location>
</feature>
<dbReference type="AlphaFoldDB" id="A0A097QRG7"/>
<accession>A0A097QRG7</accession>
<keyword evidence="3" id="KW-1185">Reference proteome</keyword>
<evidence type="ECO:0000313" key="2">
    <source>
        <dbReference type="EMBL" id="AIU69074.1"/>
    </source>
</evidence>
<sequence length="460" mass="51824">MRRLFAVLLFLISAGLVVATPQFPHVTQEEASSLGLRISYGGGGSVPGGGSNSYQDFICLNDREPYTTITLMATYYPDGRAGKEFRAYYQDFMGRKEEESPLEDFWSGEVIGTHRIHYEISGDDDYFFVLQIEDYDYYDSSRDYQVYWYYYYALIGDYIVTLNTHYSTKYYQTSYSPPCSIDALLPRLFNLYLSKFEGNTVRVPENVSIEGSGETSSGNDNISESSGGFLSPSARERMKTTTARIASLGDSIELQTPNGKLVKLSSGRASTALGWKAKYYGNKALDSLIDGASSLLPSPLGLFKDYVKGYKDSLVFNESESVRKTAKDLHVNERSASLYNTMNSIESREKALSPYKNAVPTSIATKPIETVLSSMGVAIKKTLAQNYEWEFRKTAETAVRYKKMGLKYRDIIRNTVNEVMETTQGMKKVQMLNRNSGGDYSDQEARIRLYINKLFEEGKL</sequence>
<dbReference type="Proteomes" id="UP000029980">
    <property type="component" value="Chromosome"/>
</dbReference>
<evidence type="ECO:0000256" key="1">
    <source>
        <dbReference type="SAM" id="MobiDB-lite"/>
    </source>
</evidence>
<feature type="compositionally biased region" description="Polar residues" evidence="1">
    <location>
        <begin position="213"/>
        <end position="228"/>
    </location>
</feature>
<evidence type="ECO:0000313" key="3">
    <source>
        <dbReference type="Proteomes" id="UP000029980"/>
    </source>
</evidence>
<dbReference type="HOGENOM" id="CLU_594001_0_0_2"/>
<organism evidence="2 3">
    <name type="scientific">Thermococcus eurythermalis</name>
    <dbReference type="NCBI Taxonomy" id="1505907"/>
    <lineage>
        <taxon>Archaea</taxon>
        <taxon>Methanobacteriati</taxon>
        <taxon>Methanobacteriota</taxon>
        <taxon>Thermococci</taxon>
        <taxon>Thermococcales</taxon>
        <taxon>Thermococcaceae</taxon>
        <taxon>Thermococcus</taxon>
    </lineage>
</organism>
<name>A0A097QRG7_9EURY</name>
<proteinExistence type="predicted"/>
<dbReference type="STRING" id="1505907.TEU_01255"/>
<dbReference type="OrthoDB" id="90448at2157"/>
<reference evidence="2 3" key="1">
    <citation type="journal article" date="2015" name="Int. J. Syst. Evol. Microbiol.">
        <title>Thermococcus eurythermalis sp. nov., a conditional piezophilic hyperthermophilic archaeon with a wide temperature range isolated from an oil-immersed chimney in the Guaymas Basin.</title>
        <authorList>
            <person name="Zhao W."/>
            <person name="Zeng X."/>
            <person name="Xiao X."/>
        </authorList>
    </citation>
    <scope>NUCLEOTIDE SEQUENCE [LARGE SCALE GENOMIC DNA]</scope>
    <source>
        <strain evidence="2 3">A501</strain>
    </source>
</reference>
<dbReference type="RefSeq" id="WP_050002059.1">
    <property type="nucleotide sequence ID" value="NZ_CP008887.1"/>
</dbReference>
<dbReference type="KEGG" id="teu:TEU_01255"/>
<dbReference type="GeneID" id="25152059"/>
<dbReference type="EMBL" id="CP008887">
    <property type="protein sequence ID" value="AIU69074.1"/>
    <property type="molecule type" value="Genomic_DNA"/>
</dbReference>
<gene>
    <name evidence="2" type="ORF">TEU_01255</name>
</gene>
<protein>
    <submittedName>
        <fullName evidence="2">Uncharacterized protein</fullName>
    </submittedName>
</protein>